<accession>A0A1V6LV66</accession>
<keyword evidence="2" id="KW-1185">Reference proteome</keyword>
<dbReference type="OrthoDB" id="732094at2"/>
<reference evidence="1 2" key="1">
    <citation type="submission" date="2016-12" db="EMBL/GenBank/DDBJ databases">
        <authorList>
            <person name="Song W.-J."/>
            <person name="Kurnit D.M."/>
        </authorList>
    </citation>
    <scope>NUCLEOTIDE SEQUENCE [LARGE SCALE GENOMIC DNA]</scope>
    <source>
        <strain evidence="1 2">HSG9</strain>
    </source>
</reference>
<organism evidence="1 2">
    <name type="scientific">Croceivirga radicis</name>
    <dbReference type="NCBI Taxonomy" id="1929488"/>
    <lineage>
        <taxon>Bacteria</taxon>
        <taxon>Pseudomonadati</taxon>
        <taxon>Bacteroidota</taxon>
        <taxon>Flavobacteriia</taxon>
        <taxon>Flavobacteriales</taxon>
        <taxon>Flavobacteriaceae</taxon>
        <taxon>Croceivirga</taxon>
    </lineage>
</organism>
<dbReference type="RefSeq" id="WP_080317649.1">
    <property type="nucleotide sequence ID" value="NZ_MTBC01000001.1"/>
</dbReference>
<comment type="caution">
    <text evidence="1">The sequence shown here is derived from an EMBL/GenBank/DDBJ whole genome shotgun (WGS) entry which is preliminary data.</text>
</comment>
<evidence type="ECO:0000313" key="1">
    <source>
        <dbReference type="EMBL" id="OQD44074.1"/>
    </source>
</evidence>
<sequence>MELKILVDSLSEHELHEFLQYLAKKNRRTDIKNITLVKFLAKGDVTNLDVKLYGKSNKNAFYVLCARVQEALIEFIGSYGFEHESAEDFHALKYLLAARILFEKGAIKMASKVLLKSENLANTIDAYPILAEVIQTKIQFAHLIPDYSLDSLVLELEANNKKLQTATRFNIAYAQIRARLKNDNSPEVSKELQQIFTDLELVLEEDLSYKSLYQLMTITATEANLQRNFYAISPYVEQLFIALKNKGEVPAKYSYYYVRMLHLLALSFFRNKEFKKSASLLAELEDVLVGLSAAEQKALLKKRILLKGLLFLYTGKVMEAEILLKGLSSTSLDVKLVLVMCLFQQGKYKEVYRELRLLKKSDNWYEERVGWAWVLKKNIIELLTLIELQEHDLVHAKGQQFWRKFKRKLVAIQEERVLRFIRLVLAYAENPSLATTPDFEAKVENAFDFKGRRQEDIFVMSFYAWLKSKLIQQELYAVTLDLVSNLDG</sequence>
<gene>
    <name evidence="1" type="ORF">BUL40_00525</name>
</gene>
<dbReference type="Proteomes" id="UP000191680">
    <property type="component" value="Unassembled WGS sequence"/>
</dbReference>
<dbReference type="EMBL" id="MTBC01000001">
    <property type="protein sequence ID" value="OQD44074.1"/>
    <property type="molecule type" value="Genomic_DNA"/>
</dbReference>
<proteinExistence type="predicted"/>
<evidence type="ECO:0000313" key="2">
    <source>
        <dbReference type="Proteomes" id="UP000191680"/>
    </source>
</evidence>
<protein>
    <submittedName>
        <fullName evidence="1">Uncharacterized protein</fullName>
    </submittedName>
</protein>
<name>A0A1V6LV66_9FLAO</name>
<dbReference type="AlphaFoldDB" id="A0A1V6LV66"/>